<reference evidence="2" key="1">
    <citation type="journal article" date="2022" name="Mol. Ecol. Resour.">
        <title>The genomes of chicory, endive, great burdock and yacon provide insights into Asteraceae palaeo-polyploidization history and plant inulin production.</title>
        <authorList>
            <person name="Fan W."/>
            <person name="Wang S."/>
            <person name="Wang H."/>
            <person name="Wang A."/>
            <person name="Jiang F."/>
            <person name="Liu H."/>
            <person name="Zhao H."/>
            <person name="Xu D."/>
            <person name="Zhang Y."/>
        </authorList>
    </citation>
    <scope>NUCLEOTIDE SEQUENCE [LARGE SCALE GENOMIC DNA]</scope>
    <source>
        <strain evidence="2">cv. Punajuju</strain>
    </source>
</reference>
<evidence type="ECO:0000313" key="1">
    <source>
        <dbReference type="EMBL" id="KAI3788162.1"/>
    </source>
</evidence>
<gene>
    <name evidence="1" type="ORF">L2E82_00870</name>
</gene>
<organism evidence="1 2">
    <name type="scientific">Cichorium intybus</name>
    <name type="common">Chicory</name>
    <dbReference type="NCBI Taxonomy" id="13427"/>
    <lineage>
        <taxon>Eukaryota</taxon>
        <taxon>Viridiplantae</taxon>
        <taxon>Streptophyta</taxon>
        <taxon>Embryophyta</taxon>
        <taxon>Tracheophyta</taxon>
        <taxon>Spermatophyta</taxon>
        <taxon>Magnoliopsida</taxon>
        <taxon>eudicotyledons</taxon>
        <taxon>Gunneridae</taxon>
        <taxon>Pentapetalae</taxon>
        <taxon>asterids</taxon>
        <taxon>campanulids</taxon>
        <taxon>Asterales</taxon>
        <taxon>Asteraceae</taxon>
        <taxon>Cichorioideae</taxon>
        <taxon>Cichorieae</taxon>
        <taxon>Cichoriinae</taxon>
        <taxon>Cichorium</taxon>
    </lineage>
</organism>
<evidence type="ECO:0000313" key="2">
    <source>
        <dbReference type="Proteomes" id="UP001055811"/>
    </source>
</evidence>
<name>A0ACB9GXW1_CICIN</name>
<accession>A0ACB9GXW1</accession>
<keyword evidence="2" id="KW-1185">Reference proteome</keyword>
<proteinExistence type="predicted"/>
<dbReference type="EMBL" id="CM042009">
    <property type="protein sequence ID" value="KAI3788162.1"/>
    <property type="molecule type" value="Genomic_DNA"/>
</dbReference>
<sequence>MEQYRIIEKIGSGSYGIVFGALNEHTGEKVAIKKLKIMCKSVNDCTNMREIKALCKMNHPNIVRLKQIIKEHDTLYLVLEYMECNLYQRMIGRNPFSEDEIRQLCFQMFQGLAYMHRNGYFHRDLKPENFLVSKDIIKIADLGLARETNGKPPYTDNVGSRWYQAPEVLLHAEQHDSSVDMWAMGAIMAELFTSQPLFPGDYGADQIYNICNVIGSPTESTWSEGLQLARNLNYHFPQLPGVQLSSIVPSASPDALNLIAALLSWSPWARPTAMEALEHPFFSTCYNVPPPLRRQTLPELFKMVMKWEFEMEMESALLKQTTKSPTSGSEKVDSTEDPIRGLLETPFLGSERVDSTEDLIRLLPKNPFY</sequence>
<dbReference type="Proteomes" id="UP001055811">
    <property type="component" value="Linkage Group LG01"/>
</dbReference>
<comment type="caution">
    <text evidence="1">The sequence shown here is derived from an EMBL/GenBank/DDBJ whole genome shotgun (WGS) entry which is preliminary data.</text>
</comment>
<protein>
    <submittedName>
        <fullName evidence="1">Uncharacterized protein</fullName>
    </submittedName>
</protein>
<reference evidence="1 2" key="2">
    <citation type="journal article" date="2022" name="Mol. Ecol. Resour.">
        <title>The genomes of chicory, endive, great burdock and yacon provide insights into Asteraceae paleo-polyploidization history and plant inulin production.</title>
        <authorList>
            <person name="Fan W."/>
            <person name="Wang S."/>
            <person name="Wang H."/>
            <person name="Wang A."/>
            <person name="Jiang F."/>
            <person name="Liu H."/>
            <person name="Zhao H."/>
            <person name="Xu D."/>
            <person name="Zhang Y."/>
        </authorList>
    </citation>
    <scope>NUCLEOTIDE SEQUENCE [LARGE SCALE GENOMIC DNA]</scope>
    <source>
        <strain evidence="2">cv. Punajuju</strain>
        <tissue evidence="1">Leaves</tissue>
    </source>
</reference>